<evidence type="ECO:0000256" key="2">
    <source>
        <dbReference type="SAM" id="SignalP"/>
    </source>
</evidence>
<gene>
    <name evidence="3" type="ORF">CRE_13016</name>
</gene>
<name>E3N7B4_CAERE</name>
<protein>
    <submittedName>
        <fullName evidence="3">Uncharacterized protein</fullName>
    </submittedName>
</protein>
<sequence>MKTLILLLALSAVSFAQIGLAVPAGTKDFELPIHASDVKAFTRKLKNGETQTWNLSGANKGTWVDSVSLFSINLILVVNFFQKGKKIPSTNFVFVAPSNLKIKKVTKGDAGFYDYISTFAPVDPAPLPPGVHIDPGMPTGFDLTVN</sequence>
<evidence type="ECO:0000256" key="1">
    <source>
        <dbReference type="SAM" id="Phobius"/>
    </source>
</evidence>
<keyword evidence="1" id="KW-1133">Transmembrane helix</keyword>
<proteinExistence type="predicted"/>
<feature type="transmembrane region" description="Helical" evidence="1">
    <location>
        <begin position="63"/>
        <end position="81"/>
    </location>
</feature>
<dbReference type="AlphaFoldDB" id="E3N7B4"/>
<organism evidence="4">
    <name type="scientific">Caenorhabditis remanei</name>
    <name type="common">Caenorhabditis vulgaris</name>
    <dbReference type="NCBI Taxonomy" id="31234"/>
    <lineage>
        <taxon>Eukaryota</taxon>
        <taxon>Metazoa</taxon>
        <taxon>Ecdysozoa</taxon>
        <taxon>Nematoda</taxon>
        <taxon>Chromadorea</taxon>
        <taxon>Rhabditida</taxon>
        <taxon>Rhabditina</taxon>
        <taxon>Rhabditomorpha</taxon>
        <taxon>Rhabditoidea</taxon>
        <taxon>Rhabditidae</taxon>
        <taxon>Peloderinae</taxon>
        <taxon>Caenorhabditis</taxon>
    </lineage>
</organism>
<dbReference type="OMA" id="PIRAYEP"/>
<feature type="chain" id="PRO_5003177014" evidence="2">
    <location>
        <begin position="17"/>
        <end position="146"/>
    </location>
</feature>
<keyword evidence="4" id="KW-1185">Reference proteome</keyword>
<dbReference type="EMBL" id="DS268547">
    <property type="protein sequence ID" value="EFO88489.1"/>
    <property type="molecule type" value="Genomic_DNA"/>
</dbReference>
<dbReference type="OrthoDB" id="5834424at2759"/>
<dbReference type="HOGENOM" id="CLU_1929470_0_0_1"/>
<dbReference type="eggNOG" id="ENOG502TIM5">
    <property type="taxonomic scope" value="Eukaryota"/>
</dbReference>
<accession>E3N7B4</accession>
<evidence type="ECO:0000313" key="4">
    <source>
        <dbReference type="Proteomes" id="UP000008281"/>
    </source>
</evidence>
<reference evidence="3" key="1">
    <citation type="submission" date="2007-07" db="EMBL/GenBank/DDBJ databases">
        <title>PCAP assembly of the Caenorhabditis remanei genome.</title>
        <authorList>
            <consortium name="The Caenorhabditis remanei Sequencing Consortium"/>
            <person name="Wilson R.K."/>
        </authorList>
    </citation>
    <scope>NUCLEOTIDE SEQUENCE [LARGE SCALE GENOMIC DNA]</scope>
    <source>
        <strain evidence="3">PB4641</strain>
    </source>
</reference>
<feature type="signal peptide" evidence="2">
    <location>
        <begin position="1"/>
        <end position="16"/>
    </location>
</feature>
<keyword evidence="1" id="KW-0812">Transmembrane</keyword>
<evidence type="ECO:0000313" key="3">
    <source>
        <dbReference type="EMBL" id="EFO88489.1"/>
    </source>
</evidence>
<keyword evidence="1" id="KW-0472">Membrane</keyword>
<keyword evidence="2" id="KW-0732">Signal</keyword>
<dbReference type="InParanoid" id="E3N7B4"/>
<dbReference type="Proteomes" id="UP000008281">
    <property type="component" value="Unassembled WGS sequence"/>
</dbReference>